<name>A0A6L4WWS5_9BACT</name>
<comment type="similarity">
    <text evidence="2">Belongs to the NapB family.</text>
</comment>
<evidence type="ECO:0000256" key="14">
    <source>
        <dbReference type="SAM" id="SignalP"/>
    </source>
</evidence>
<dbReference type="Pfam" id="PF03892">
    <property type="entry name" value="NapB"/>
    <property type="match status" value="1"/>
</dbReference>
<keyword evidence="9" id="KW-0249">Electron transport</keyword>
<dbReference type="InterPro" id="IPR005591">
    <property type="entry name" value="NapB"/>
</dbReference>
<evidence type="ECO:0000256" key="3">
    <source>
        <dbReference type="ARBA" id="ARBA00013773"/>
    </source>
</evidence>
<dbReference type="PANTHER" id="PTHR38604:SF1">
    <property type="entry name" value="PERIPLASMIC NITRATE REDUCTASE, ELECTRON TRANSFER SUBUNIT"/>
    <property type="match status" value="1"/>
</dbReference>
<keyword evidence="6 13" id="KW-0479">Metal-binding</keyword>
<evidence type="ECO:0000256" key="11">
    <source>
        <dbReference type="ARBA" id="ARBA00031832"/>
    </source>
</evidence>
<feature type="binding site" description="covalent" evidence="12">
    <location>
        <position position="158"/>
    </location>
    <ligand>
        <name>heme c</name>
        <dbReference type="ChEBI" id="CHEBI:61717"/>
        <label>2</label>
    </ligand>
</feature>
<feature type="binding site" description="axial binding residue" evidence="13">
    <location>
        <position position="78"/>
    </location>
    <ligand>
        <name>heme c</name>
        <dbReference type="ChEBI" id="CHEBI:61717"/>
        <label>1</label>
    </ligand>
    <ligandPart>
        <name>Fe</name>
        <dbReference type="ChEBI" id="CHEBI:18248"/>
    </ligandPart>
</feature>
<keyword evidence="10 13" id="KW-0408">Iron</keyword>
<keyword evidence="5 12" id="KW-0349">Heme</keyword>
<evidence type="ECO:0000256" key="9">
    <source>
        <dbReference type="ARBA" id="ARBA00022982"/>
    </source>
</evidence>
<reference evidence="17 18" key="1">
    <citation type="submission" date="2019-10" db="EMBL/GenBank/DDBJ databases">
        <title>Poseidonibacter ostreae sp. nov., isolated from the gut of the Ostrea denselamellosa.</title>
        <authorList>
            <person name="Choi A."/>
        </authorList>
    </citation>
    <scope>NUCLEOTIDE SEQUENCE [LARGE SCALE GENOMIC DNA]</scope>
    <source>
        <strain evidence="15 18">SJOD-M-33</strain>
        <strain evidence="16 17">SJOD-M-5</strain>
    </source>
</reference>
<evidence type="ECO:0000313" key="17">
    <source>
        <dbReference type="Proteomes" id="UP000461010"/>
    </source>
</evidence>
<dbReference type="Gene3D" id="1.10.1130.10">
    <property type="entry name" value="Flavocytochrome C3, Chain A"/>
    <property type="match status" value="1"/>
</dbReference>
<evidence type="ECO:0000313" key="15">
    <source>
        <dbReference type="EMBL" id="KAB7891084.1"/>
    </source>
</evidence>
<dbReference type="EMBL" id="WFKJ01000002">
    <property type="protein sequence ID" value="KAB7892808.1"/>
    <property type="molecule type" value="Genomic_DNA"/>
</dbReference>
<keyword evidence="8" id="KW-0574">Periplasm</keyword>
<dbReference type="PANTHER" id="PTHR38604">
    <property type="entry name" value="PERIPLASMIC NITRATE REDUCTASE, ELECTRON TRANSFER SUBUNIT"/>
    <property type="match status" value="1"/>
</dbReference>
<comment type="subcellular location">
    <subcellularLocation>
        <location evidence="1">Periplasm</location>
    </subcellularLocation>
</comment>
<dbReference type="Proteomes" id="UP000472839">
    <property type="component" value="Unassembled WGS sequence"/>
</dbReference>
<dbReference type="EMBL" id="WFKK01000002">
    <property type="protein sequence ID" value="KAB7891084.1"/>
    <property type="molecule type" value="Genomic_DNA"/>
</dbReference>
<feature type="binding site" description="axial binding residue" evidence="13">
    <location>
        <position position="159"/>
    </location>
    <ligand>
        <name>heme c</name>
        <dbReference type="ChEBI" id="CHEBI:61717"/>
        <label>2</label>
    </ligand>
    <ligandPart>
        <name>Fe</name>
        <dbReference type="ChEBI" id="CHEBI:18248"/>
    </ligandPart>
</feature>
<feature type="binding site" description="axial binding residue" evidence="13">
    <location>
        <position position="114"/>
    </location>
    <ligand>
        <name>heme c</name>
        <dbReference type="ChEBI" id="CHEBI:61717"/>
        <label>2</label>
    </ligand>
    <ligandPart>
        <name>Fe</name>
        <dbReference type="ChEBI" id="CHEBI:18248"/>
    </ligandPart>
</feature>
<feature type="chain" id="PRO_5026984010" description="Periplasmic nitrate reductase, electron transfer subunit" evidence="14">
    <location>
        <begin position="25"/>
        <end position="201"/>
    </location>
</feature>
<accession>A0A6L4WWS5</accession>
<evidence type="ECO:0000256" key="1">
    <source>
        <dbReference type="ARBA" id="ARBA00004418"/>
    </source>
</evidence>
<evidence type="ECO:0000313" key="18">
    <source>
        <dbReference type="Proteomes" id="UP000472839"/>
    </source>
</evidence>
<evidence type="ECO:0000256" key="2">
    <source>
        <dbReference type="ARBA" id="ARBA00007368"/>
    </source>
</evidence>
<evidence type="ECO:0000256" key="10">
    <source>
        <dbReference type="ARBA" id="ARBA00023004"/>
    </source>
</evidence>
<feature type="signal peptide" evidence="14">
    <location>
        <begin position="1"/>
        <end position="24"/>
    </location>
</feature>
<keyword evidence="17" id="KW-1185">Reference proteome</keyword>
<evidence type="ECO:0000313" key="16">
    <source>
        <dbReference type="EMBL" id="KAB7892808.1"/>
    </source>
</evidence>
<feature type="binding site" description="covalent" evidence="12">
    <location>
        <position position="93"/>
    </location>
    <ligand>
        <name>heme c</name>
        <dbReference type="ChEBI" id="CHEBI:61717"/>
        <label>1</label>
    </ligand>
</feature>
<sequence length="201" mass="22127">MMKLGKLTLAIAAVATLYATTMSAAEKTVSEESLGLRKTTIYSEKDTTADKVMYGTDAAGTSKKIKRAFQDAPPMIPHDVDGMLPITINNNQCTMCHEPAVAESMGATPIPKSHFMDFRPKHKFDGKQFTKSIDNMKNEVSVKPIEQLAGARFNCTQCHAPQTTGKLAVENDFKAAYTKKDGEFKSSWDEVILDDLDTLKK</sequence>
<comment type="caution">
    <text evidence="15">The sequence shown here is derived from an EMBL/GenBank/DDBJ whole genome shotgun (WGS) entry which is preliminary data.</text>
</comment>
<keyword evidence="7 14" id="KW-0732">Signal</keyword>
<evidence type="ECO:0000256" key="7">
    <source>
        <dbReference type="ARBA" id="ARBA00022729"/>
    </source>
</evidence>
<dbReference type="Proteomes" id="UP000461010">
    <property type="component" value="Unassembled WGS sequence"/>
</dbReference>
<protein>
    <recommendedName>
        <fullName evidence="3">Periplasmic nitrate reductase, electron transfer subunit</fullName>
    </recommendedName>
    <alternativeName>
        <fullName evidence="11">Diheme cytochrome c NapB</fullName>
    </alternativeName>
</protein>
<feature type="binding site" description="covalent" evidence="12">
    <location>
        <position position="96"/>
    </location>
    <ligand>
        <name>heme c</name>
        <dbReference type="ChEBI" id="CHEBI:61717"/>
        <label>1</label>
    </ligand>
</feature>
<dbReference type="GO" id="GO:0046872">
    <property type="term" value="F:metal ion binding"/>
    <property type="evidence" value="ECO:0007669"/>
    <property type="project" value="UniProtKB-KW"/>
</dbReference>
<keyword evidence="4" id="KW-0813">Transport</keyword>
<dbReference type="InterPro" id="IPR036280">
    <property type="entry name" value="Multihaem_cyt_sf"/>
</dbReference>
<evidence type="ECO:0000256" key="13">
    <source>
        <dbReference type="PIRSR" id="PIRSR006105-2"/>
    </source>
</evidence>
<comment type="PTM">
    <text evidence="12">Binds 2 heme C groups per subunit.</text>
</comment>
<evidence type="ECO:0000256" key="6">
    <source>
        <dbReference type="ARBA" id="ARBA00022723"/>
    </source>
</evidence>
<evidence type="ECO:0000256" key="4">
    <source>
        <dbReference type="ARBA" id="ARBA00022448"/>
    </source>
</evidence>
<dbReference type="PIRSF" id="PIRSF006105">
    <property type="entry name" value="NapB"/>
    <property type="match status" value="1"/>
</dbReference>
<gene>
    <name evidence="16" type="ORF">GBG18_01300</name>
    <name evidence="15" type="ORF">GBG19_01590</name>
</gene>
<dbReference type="SUPFAM" id="SSF48695">
    <property type="entry name" value="Multiheme cytochromes"/>
    <property type="match status" value="1"/>
</dbReference>
<dbReference type="AlphaFoldDB" id="A0A6L4WWS5"/>
<feature type="binding site" description="covalent" evidence="12">
    <location>
        <position position="155"/>
    </location>
    <ligand>
        <name>heme c</name>
        <dbReference type="ChEBI" id="CHEBI:61717"/>
        <label>2</label>
    </ligand>
</feature>
<dbReference type="GO" id="GO:0009061">
    <property type="term" value="P:anaerobic respiration"/>
    <property type="evidence" value="ECO:0007669"/>
    <property type="project" value="InterPro"/>
</dbReference>
<evidence type="ECO:0000256" key="8">
    <source>
        <dbReference type="ARBA" id="ARBA00022764"/>
    </source>
</evidence>
<evidence type="ECO:0000256" key="5">
    <source>
        <dbReference type="ARBA" id="ARBA00022617"/>
    </source>
</evidence>
<feature type="binding site" description="axial binding residue" evidence="13">
    <location>
        <position position="97"/>
    </location>
    <ligand>
        <name>heme c</name>
        <dbReference type="ChEBI" id="CHEBI:61717"/>
        <label>1</label>
    </ligand>
    <ligandPart>
        <name>Fe</name>
        <dbReference type="ChEBI" id="CHEBI:18248"/>
    </ligandPart>
</feature>
<proteinExistence type="inferred from homology"/>
<dbReference type="GO" id="GO:0042597">
    <property type="term" value="C:periplasmic space"/>
    <property type="evidence" value="ECO:0007669"/>
    <property type="project" value="UniProtKB-SubCell"/>
</dbReference>
<organism evidence="15 18">
    <name type="scientific">Poseidonibacter ostreae</name>
    <dbReference type="NCBI Taxonomy" id="2654171"/>
    <lineage>
        <taxon>Bacteria</taxon>
        <taxon>Pseudomonadati</taxon>
        <taxon>Campylobacterota</taxon>
        <taxon>Epsilonproteobacteria</taxon>
        <taxon>Campylobacterales</taxon>
        <taxon>Arcobacteraceae</taxon>
        <taxon>Poseidonibacter</taxon>
    </lineage>
</organism>
<evidence type="ECO:0000256" key="12">
    <source>
        <dbReference type="PIRSR" id="PIRSR006105-1"/>
    </source>
</evidence>